<sequence>MEKRGLNEGPLFSQRAKSNRMHIGIAVRSSAVVMNIRSAAQSYSLSQLETRCKFDGVSTTSSEGKSGRQFCVFLVILCVCALVITVIALTVMRHRVPEMHSDTSASEDREMMHRLSYEVLKRTKQGVNEIGSEDSEKVTPRD</sequence>
<keyword evidence="1" id="KW-0472">Membrane</keyword>
<name>A0AAJ6VWI2_9ACAR</name>
<protein>
    <submittedName>
        <fullName evidence="3">Uncharacterized protein LOC100901537</fullName>
    </submittedName>
</protein>
<evidence type="ECO:0000313" key="3">
    <source>
        <dbReference type="RefSeq" id="XP_003741658.2"/>
    </source>
</evidence>
<proteinExistence type="predicted"/>
<keyword evidence="2" id="KW-1185">Reference proteome</keyword>
<dbReference type="Proteomes" id="UP000694867">
    <property type="component" value="Unplaced"/>
</dbReference>
<keyword evidence="1" id="KW-0812">Transmembrane</keyword>
<dbReference type="KEGG" id="goe:100901537"/>
<evidence type="ECO:0000256" key="1">
    <source>
        <dbReference type="SAM" id="Phobius"/>
    </source>
</evidence>
<organism evidence="2 3">
    <name type="scientific">Galendromus occidentalis</name>
    <name type="common">western predatory mite</name>
    <dbReference type="NCBI Taxonomy" id="34638"/>
    <lineage>
        <taxon>Eukaryota</taxon>
        <taxon>Metazoa</taxon>
        <taxon>Ecdysozoa</taxon>
        <taxon>Arthropoda</taxon>
        <taxon>Chelicerata</taxon>
        <taxon>Arachnida</taxon>
        <taxon>Acari</taxon>
        <taxon>Parasitiformes</taxon>
        <taxon>Mesostigmata</taxon>
        <taxon>Gamasina</taxon>
        <taxon>Phytoseioidea</taxon>
        <taxon>Phytoseiidae</taxon>
        <taxon>Typhlodrominae</taxon>
        <taxon>Galendromus</taxon>
    </lineage>
</organism>
<gene>
    <name evidence="3" type="primary">LOC100901537</name>
</gene>
<feature type="transmembrane region" description="Helical" evidence="1">
    <location>
        <begin position="70"/>
        <end position="92"/>
    </location>
</feature>
<reference evidence="3" key="1">
    <citation type="submission" date="2025-08" db="UniProtKB">
        <authorList>
            <consortium name="RefSeq"/>
        </authorList>
    </citation>
    <scope>IDENTIFICATION</scope>
</reference>
<keyword evidence="1" id="KW-1133">Transmembrane helix</keyword>
<accession>A0AAJ6VWI2</accession>
<dbReference type="AlphaFoldDB" id="A0AAJ6VWI2"/>
<dbReference type="GeneID" id="100901537"/>
<evidence type="ECO:0000313" key="2">
    <source>
        <dbReference type="Proteomes" id="UP000694867"/>
    </source>
</evidence>
<dbReference type="RefSeq" id="XP_003741658.2">
    <property type="nucleotide sequence ID" value="XM_003741610.2"/>
</dbReference>